<dbReference type="EMBL" id="MU003492">
    <property type="protein sequence ID" value="KAF2477435.1"/>
    <property type="molecule type" value="Genomic_DNA"/>
</dbReference>
<reference evidence="1" key="1">
    <citation type="journal article" date="2020" name="Stud. Mycol.">
        <title>101 Dothideomycetes genomes: a test case for predicting lifestyles and emergence of pathogens.</title>
        <authorList>
            <person name="Haridas S."/>
            <person name="Albert R."/>
            <person name="Binder M."/>
            <person name="Bloem J."/>
            <person name="Labutti K."/>
            <person name="Salamov A."/>
            <person name="Andreopoulos B."/>
            <person name="Baker S."/>
            <person name="Barry K."/>
            <person name="Bills G."/>
            <person name="Bluhm B."/>
            <person name="Cannon C."/>
            <person name="Castanera R."/>
            <person name="Culley D."/>
            <person name="Daum C."/>
            <person name="Ezra D."/>
            <person name="Gonzalez J."/>
            <person name="Henrissat B."/>
            <person name="Kuo A."/>
            <person name="Liang C."/>
            <person name="Lipzen A."/>
            <person name="Lutzoni F."/>
            <person name="Magnuson J."/>
            <person name="Mondo S."/>
            <person name="Nolan M."/>
            <person name="Ohm R."/>
            <person name="Pangilinan J."/>
            <person name="Park H.-J."/>
            <person name="Ramirez L."/>
            <person name="Alfaro M."/>
            <person name="Sun H."/>
            <person name="Tritt A."/>
            <person name="Yoshinaga Y."/>
            <person name="Zwiers L.-H."/>
            <person name="Turgeon B."/>
            <person name="Goodwin S."/>
            <person name="Spatafora J."/>
            <person name="Crous P."/>
            <person name="Grigoriev I."/>
        </authorList>
    </citation>
    <scope>NUCLEOTIDE SEQUENCE</scope>
    <source>
        <strain evidence="1">ATCC 200398</strain>
    </source>
</reference>
<keyword evidence="2" id="KW-1185">Reference proteome</keyword>
<name>A0ACB6REF6_9PLEO</name>
<gene>
    <name evidence="1" type="ORF">BDR25DRAFT_249394</name>
</gene>
<organism evidence="1 2">
    <name type="scientific">Lindgomyces ingoldianus</name>
    <dbReference type="NCBI Taxonomy" id="673940"/>
    <lineage>
        <taxon>Eukaryota</taxon>
        <taxon>Fungi</taxon>
        <taxon>Dikarya</taxon>
        <taxon>Ascomycota</taxon>
        <taxon>Pezizomycotina</taxon>
        <taxon>Dothideomycetes</taxon>
        <taxon>Pleosporomycetidae</taxon>
        <taxon>Pleosporales</taxon>
        <taxon>Lindgomycetaceae</taxon>
        <taxon>Lindgomyces</taxon>
    </lineage>
</organism>
<evidence type="ECO:0000313" key="1">
    <source>
        <dbReference type="EMBL" id="KAF2477435.1"/>
    </source>
</evidence>
<accession>A0ACB6REF6</accession>
<comment type="caution">
    <text evidence="1">The sequence shown here is derived from an EMBL/GenBank/DDBJ whole genome shotgun (WGS) entry which is preliminary data.</text>
</comment>
<proteinExistence type="predicted"/>
<protein>
    <submittedName>
        <fullName evidence="1">Uncharacterized protein</fullName>
    </submittedName>
</protein>
<sequence length="1141" mass="127723">MYAPVVVEIVTYFYPVGNTSAVHLTRNLPIEEPADILLLGCGDIRSILFTFYNDQDLIRRTDVTCCDIEAATIARNILLLSLILDDEYGALNSQLSQASKLYYLATSLKSWHDGKYGGRLRFCDSSTMKRVREVWNTYRVPEFNSNRYKRWIQHADSAIQRAMKSRKARMGESTISLSGIRSAAPAGIKAITDAPTLGQHFWDHGTTEERLIGVSKADHINPMFVTDSSTLHYGTDPLLGFHLATAYSPLHKESPLHSESMRKKNLPFKVVEAARVQFAAWAKAFRQSSAQDTTLRFFVGDVISFSYALQHANTTRIKPANIYRDSYHWDPIVLNGSDYAEAGAAPLQFNVIDTSNLIDHVGSLNLLVAVAPLLSNNSSSSLYTESMVQREGSQQEYINSIMCGHFPTISTLMGLFPVEYWANSSPYSFVDDLLLESNYGTADDSSQLRPMHIKLTWRRTAAGPTSPALDTQVRLHLDKLGLARILHKVYLNMFRHENVQFLLSNLSPWSLSNYFMPRFHRGSFALILRFVRSRVETDWDGMMGHLLDLIETETTVLMGLNYIQELYLYLKLYGVLSVPTLSSSPMQSNSPGATSGSLRYWKNIPPILCATLIVPREKIKVITNVDATEIGSPIMHCVIQSSPSYQSQRWQNIFSVVQVSFGNLSTTGIRNTDSFQVSIIEDELRWRGSSALIVSFLVPTWILLLEPQAAKISFGIQSTPAAAQTFLRTLGPEMTIFETTLENESSLFFSQFPPNQKDTSSLLPFPSREHEVSTIEKAIVKSKITANIDSTTTKMTSLACRLQILSEDIQKALQSGGLVQTTQTSPCGFLEIFGPKSIPVAFQFPSPVVRMNSKTRIARKSLYIEVEAPLAEATVWKTFPAHLYPVILASSAPVAWNCSRLNLDRLPTIDTSKLAEIEWLVTHASGMFNTRERQLKTQPTATNAEHDVRFAFRDSLFSLFMIFTGLQGRKSNMTTLHNPTGGGVHAIILISSLKLDLNNRTVVLDCAVLSLTDRLMPRLGPFLGAFSGQKVCHIKVDADELQLWKQNLPAMVERCRSWPHQARCEYRAQSRIPLSTENGQPVICSCGSGKVPANFIIGVPHWESVSRYFVRAAISLCFSTAFSEQLFDLSIFREKVHSMPE</sequence>
<dbReference type="Proteomes" id="UP000799755">
    <property type="component" value="Unassembled WGS sequence"/>
</dbReference>
<evidence type="ECO:0000313" key="2">
    <source>
        <dbReference type="Proteomes" id="UP000799755"/>
    </source>
</evidence>